<evidence type="ECO:0000313" key="1">
    <source>
        <dbReference type="EMBL" id="AIF82587.1"/>
    </source>
</evidence>
<dbReference type="EMBL" id="CP007174">
    <property type="protein sequence ID" value="AIF82587.1"/>
    <property type="molecule type" value="Genomic_DNA"/>
</dbReference>
<proteinExistence type="predicted"/>
<gene>
    <name evidence="1" type="ORF">NTE_00506</name>
</gene>
<evidence type="ECO:0000313" key="2">
    <source>
        <dbReference type="Proteomes" id="UP000028194"/>
    </source>
</evidence>
<sequence>MFDHRPSLLLRQNNNIKRKVLFASGLFLIVLVLLSTTIQAPPNAAVAGAYYPFKIDGPNSVVGFNYWKMMWHYDDAKTEKQNLKAFQTWWCIDSKGSMLKNCNNKEAEPVVRDMKGLMLFVKEHTLQIISIKVTEF</sequence>
<protein>
    <submittedName>
        <fullName evidence="1">Uncharacterized protein</fullName>
    </submittedName>
</protein>
<dbReference type="AlphaFoldDB" id="A0A075MP66"/>
<name>A0A075MP66_9ARCH</name>
<keyword evidence="2" id="KW-1185">Reference proteome</keyword>
<dbReference type="KEGG" id="nev:NTE_00506"/>
<reference evidence="1 2" key="1">
    <citation type="journal article" date="2014" name="PLoS ONE">
        <title>Genome Sequence of Candidatus Nitrososphaera evergladensis from Group I.1b Enriched from Everglades Soil Reveals Novel Genomic Features of the Ammonia-Oxidizing Archaea.</title>
        <authorList>
            <person name="Zhalnina K.V."/>
            <person name="Dias R."/>
            <person name="Leonard M.T."/>
            <person name="Dorr de Quadros P."/>
            <person name="Camargo F.A."/>
            <person name="Drew J.C."/>
            <person name="Farmerie W.G."/>
            <person name="Daroub S.H."/>
            <person name="Triplett E.W."/>
        </authorList>
    </citation>
    <scope>NUCLEOTIDE SEQUENCE [LARGE SCALE GENOMIC DNA]</scope>
    <source>
        <strain evidence="1 2">SR1</strain>
    </source>
</reference>
<accession>A0A075MP66</accession>
<organism evidence="1 2">
    <name type="scientific">Candidatus Nitrososphaera evergladensis SR1</name>
    <dbReference type="NCBI Taxonomy" id="1459636"/>
    <lineage>
        <taxon>Archaea</taxon>
        <taxon>Nitrososphaerota</taxon>
        <taxon>Nitrososphaeria</taxon>
        <taxon>Nitrososphaerales</taxon>
        <taxon>Nitrososphaeraceae</taxon>
        <taxon>Nitrososphaera</taxon>
    </lineage>
</organism>
<dbReference type="Proteomes" id="UP000028194">
    <property type="component" value="Chromosome"/>
</dbReference>
<dbReference type="HOGENOM" id="CLU_1870624_0_0_2"/>